<dbReference type="CDD" id="cd12277">
    <property type="entry name" value="RRM3_MEI2_EAR1_like"/>
    <property type="match status" value="1"/>
</dbReference>
<evidence type="ECO:0000259" key="3">
    <source>
        <dbReference type="PROSITE" id="PS50102"/>
    </source>
</evidence>
<reference evidence="4" key="1">
    <citation type="submission" date="2022-10" db="EMBL/GenBank/DDBJ databases">
        <authorList>
            <person name="Chen Y."/>
            <person name="Dougan E. K."/>
            <person name="Chan C."/>
            <person name="Rhodes N."/>
            <person name="Thang M."/>
        </authorList>
    </citation>
    <scope>NUCLEOTIDE SEQUENCE</scope>
</reference>
<dbReference type="InterPro" id="IPR000504">
    <property type="entry name" value="RRM_dom"/>
</dbReference>
<dbReference type="Gene3D" id="3.30.70.330">
    <property type="match status" value="1"/>
</dbReference>
<evidence type="ECO:0000313" key="5">
    <source>
        <dbReference type="EMBL" id="CAL4803297.1"/>
    </source>
</evidence>
<accession>A0A9P1GJ98</accession>
<dbReference type="Pfam" id="PF04059">
    <property type="entry name" value="RRM_2"/>
    <property type="match status" value="1"/>
</dbReference>
<feature type="region of interest" description="Disordered" evidence="2">
    <location>
        <begin position="323"/>
        <end position="382"/>
    </location>
</feature>
<dbReference type="SUPFAM" id="SSF55961">
    <property type="entry name" value="Bet v1-like"/>
    <property type="match status" value="1"/>
</dbReference>
<keyword evidence="6" id="KW-1185">Reference proteome</keyword>
<feature type="region of interest" description="Disordered" evidence="2">
    <location>
        <begin position="510"/>
        <end position="541"/>
    </location>
</feature>
<feature type="region of interest" description="Disordered" evidence="2">
    <location>
        <begin position="181"/>
        <end position="205"/>
    </location>
</feature>
<dbReference type="EMBL" id="CAMXCT030006560">
    <property type="protein sequence ID" value="CAL4803297.1"/>
    <property type="molecule type" value="Genomic_DNA"/>
</dbReference>
<dbReference type="GO" id="GO:0016798">
    <property type="term" value="F:hydrolase activity, acting on glycosyl bonds"/>
    <property type="evidence" value="ECO:0007669"/>
    <property type="project" value="UniProtKB-KW"/>
</dbReference>
<keyword evidence="5" id="KW-0326">Glycosidase</keyword>
<keyword evidence="1" id="KW-0694">RNA-binding</keyword>
<dbReference type="InterPro" id="IPR007201">
    <property type="entry name" value="Mei2-like_Rrm_C"/>
</dbReference>
<evidence type="ECO:0000313" key="6">
    <source>
        <dbReference type="Proteomes" id="UP001152797"/>
    </source>
</evidence>
<dbReference type="AlphaFoldDB" id="A0A9P1GJ98"/>
<gene>
    <name evidence="4" type="ORF">C1SCF055_LOCUS40770</name>
</gene>
<feature type="compositionally biased region" description="Basic and acidic residues" evidence="2">
    <location>
        <begin position="323"/>
        <end position="381"/>
    </location>
</feature>
<dbReference type="SUPFAM" id="SSF54928">
    <property type="entry name" value="RNA-binding domain, RBD"/>
    <property type="match status" value="1"/>
</dbReference>
<protein>
    <submittedName>
        <fullName evidence="5">Pseudouridine-5'-phosphate glycosidase</fullName>
    </submittedName>
</protein>
<feature type="domain" description="RRM" evidence="3">
    <location>
        <begin position="386"/>
        <end position="474"/>
    </location>
</feature>
<proteinExistence type="predicted"/>
<evidence type="ECO:0000256" key="2">
    <source>
        <dbReference type="SAM" id="MobiDB-lite"/>
    </source>
</evidence>
<dbReference type="InterPro" id="IPR035979">
    <property type="entry name" value="RBD_domain_sf"/>
</dbReference>
<feature type="compositionally biased region" description="Pro residues" evidence="2">
    <location>
        <begin position="513"/>
        <end position="524"/>
    </location>
</feature>
<dbReference type="EMBL" id="CAMXCT020006560">
    <property type="protein sequence ID" value="CAL1169360.1"/>
    <property type="molecule type" value="Genomic_DNA"/>
</dbReference>
<dbReference type="Gene3D" id="3.30.530.20">
    <property type="match status" value="1"/>
</dbReference>
<feature type="region of interest" description="Disordered" evidence="2">
    <location>
        <begin position="222"/>
        <end position="284"/>
    </location>
</feature>
<evidence type="ECO:0000313" key="4">
    <source>
        <dbReference type="EMBL" id="CAI4015985.1"/>
    </source>
</evidence>
<dbReference type="InterPro" id="IPR023393">
    <property type="entry name" value="START-like_dom_sf"/>
</dbReference>
<dbReference type="OrthoDB" id="198885at2759"/>
<evidence type="ECO:0000256" key="1">
    <source>
        <dbReference type="PROSITE-ProRule" id="PRU00176"/>
    </source>
</evidence>
<feature type="region of interest" description="Disordered" evidence="2">
    <location>
        <begin position="40"/>
        <end position="61"/>
    </location>
</feature>
<name>A0A9P1GJ98_9DINO</name>
<dbReference type="PROSITE" id="PS50102">
    <property type="entry name" value="RRM"/>
    <property type="match status" value="1"/>
</dbReference>
<dbReference type="Proteomes" id="UP001152797">
    <property type="component" value="Unassembled WGS sequence"/>
</dbReference>
<sequence length="841" mass="95524">MKLLNFLRSLKSRSCREIIPETGAVPIDEVDFEMLEEAAQVEGDSPTTHFPKTRKRTSSNGESVAQVAANMGNEPAYVVPTTPSPFLQSSFPPQADFNGYGYMPEMGLPPAYDGEENGEMDYSELAMNGGFQGMAFMTPEMCQENYMQSMFMPFWQMGMDGSMAMDGQTIMSPEFQQELQRAAEMQTAEMQAGRPDSQEAELEQDYVEQVQEHLAQITELRREEEAAEKATTPEKEHREMRNGKDRDRDREHRDRDRDRNEHGWSNSNEAQPATNGERRKSWEHDNSKWNDWQNSWDWRDSSWQDSGKREWREDWDWPTWEDTRKEEKRKGKGKGKAEKGTGKEDRARGEREASKEKVESKAGESSKEKKTPAIPYERPEGNEPYTTVMLRNIPNKYTREMLIKQLSLEFSGEFDFMYLPIDFKNKCNVGYGFINFRTQDVCERFIGQFHGVDVRKCLPGLNSKKIVEVTPARVQGLTENVRRLKNSPVMNQLQDHPEWMPLLFDEDGIDQPFPMPDQPLPPVKPRGRNREGHRGSVSSRDGDLRLLSGRWLSPSMADLNGSSSLPAAWQRLAEEALAEAASERTWTAWSSEGDVQVSTTTIPGHSLPMFRGWMRPTIPVEMADVVRVLVSDSCRRFWDPSYAESHLIYDGNGLHQQGEEANLRSRWAVLCTQQKASPVASASVWVHVSTCRCSEERFTYVASGLPEEHMEDPLVARHLATIDRTRMRTQLWAMDIVKVASRWEVSFTLHTEATSFRLPNFMLLGCPDALELKQILASWVALCVTSLWRMAASKVAPKGPVSVVDSEDLGNDGDDGDVVTVVTVAGMPLTFAKPLILSLVT</sequence>
<reference evidence="5 6" key="2">
    <citation type="submission" date="2024-05" db="EMBL/GenBank/DDBJ databases">
        <authorList>
            <person name="Chen Y."/>
            <person name="Shah S."/>
            <person name="Dougan E. K."/>
            <person name="Thang M."/>
            <person name="Chan C."/>
        </authorList>
    </citation>
    <scope>NUCLEOTIDE SEQUENCE [LARGE SCALE GENOMIC DNA]</scope>
</reference>
<comment type="caution">
    <text evidence="4">The sequence shown here is derived from an EMBL/GenBank/DDBJ whole genome shotgun (WGS) entry which is preliminary data.</text>
</comment>
<feature type="compositionally biased region" description="Basic and acidic residues" evidence="2">
    <location>
        <begin position="528"/>
        <end position="541"/>
    </location>
</feature>
<dbReference type="GO" id="GO:0003723">
    <property type="term" value="F:RNA binding"/>
    <property type="evidence" value="ECO:0007669"/>
    <property type="project" value="UniProtKB-UniRule"/>
</dbReference>
<dbReference type="InterPro" id="IPR012677">
    <property type="entry name" value="Nucleotide-bd_a/b_plait_sf"/>
</dbReference>
<dbReference type="EMBL" id="CAMXCT010006560">
    <property type="protein sequence ID" value="CAI4015985.1"/>
    <property type="molecule type" value="Genomic_DNA"/>
</dbReference>
<feature type="compositionally biased region" description="Basic and acidic residues" evidence="2">
    <location>
        <begin position="222"/>
        <end position="262"/>
    </location>
</feature>
<organism evidence="4">
    <name type="scientific">Cladocopium goreaui</name>
    <dbReference type="NCBI Taxonomy" id="2562237"/>
    <lineage>
        <taxon>Eukaryota</taxon>
        <taxon>Sar</taxon>
        <taxon>Alveolata</taxon>
        <taxon>Dinophyceae</taxon>
        <taxon>Suessiales</taxon>
        <taxon>Symbiodiniaceae</taxon>
        <taxon>Cladocopium</taxon>
    </lineage>
</organism>
<feature type="compositionally biased region" description="Polar residues" evidence="2">
    <location>
        <begin position="263"/>
        <end position="274"/>
    </location>
</feature>
<keyword evidence="5" id="KW-0378">Hydrolase</keyword>